<feature type="domain" description="DJ-1/PfpI" evidence="2">
    <location>
        <begin position="31"/>
        <end position="161"/>
    </location>
</feature>
<dbReference type="CDD" id="cd03133">
    <property type="entry name" value="GATase1_ES1"/>
    <property type="match status" value="1"/>
</dbReference>
<dbReference type="Proteomes" id="UP000004506">
    <property type="component" value="Unassembled WGS sequence"/>
</dbReference>
<keyword evidence="1" id="KW-0456">Lyase</keyword>
<evidence type="ECO:0000313" key="4">
    <source>
        <dbReference type="Proteomes" id="UP000004506"/>
    </source>
</evidence>
<dbReference type="PANTHER" id="PTHR10224:SF12">
    <property type="entry name" value="GLYOXALASE ELBB"/>
    <property type="match status" value="1"/>
</dbReference>
<accession>A0AA86YMS8</accession>
<dbReference type="InterPro" id="IPR029062">
    <property type="entry name" value="Class_I_gatase-like"/>
</dbReference>
<dbReference type="PANTHER" id="PTHR10224">
    <property type="entry name" value="ES1 PROTEIN HOMOLOG, MITOCHONDRIAL"/>
    <property type="match status" value="1"/>
</dbReference>
<dbReference type="NCBIfam" id="NF008747">
    <property type="entry name" value="PRK11780.1"/>
    <property type="match status" value="1"/>
</dbReference>
<reference evidence="4" key="2">
    <citation type="submission" date="2008-04" db="EMBL/GenBank/DDBJ databases">
        <title>Draft genome sequence of Providencia stuartii(ATCC 25827).</title>
        <authorList>
            <person name="Sudarsanam P."/>
            <person name="Ley R."/>
            <person name="Guruge J."/>
            <person name="Turnbaugh P.J."/>
            <person name="Mahowald M."/>
            <person name="Liep D."/>
            <person name="Gordon J."/>
        </authorList>
    </citation>
    <scope>NUCLEOTIDE SEQUENCE [LARGE SCALE GENOMIC DNA]</scope>
    <source>
        <strain evidence="4">ATCC 25827</strain>
    </source>
</reference>
<comment type="caution">
    <text evidence="3">The sequence shown here is derived from an EMBL/GenBank/DDBJ whole genome shotgun (WGS) entry which is preliminary data.</text>
</comment>
<reference evidence="4" key="1">
    <citation type="submission" date="2008-04" db="EMBL/GenBank/DDBJ databases">
        <title>Draft genome sequence of Providencia stuartii (ATCC 25827).</title>
        <authorList>
            <person name="Sudarsanam P."/>
            <person name="Ley R."/>
            <person name="Guruge J."/>
            <person name="Turnbaugh P.J."/>
            <person name="Mahowald M."/>
            <person name="Liep D."/>
            <person name="Gordon J."/>
        </authorList>
    </citation>
    <scope>NUCLEOTIDE SEQUENCE [LARGE SCALE GENOMIC DNA]</scope>
    <source>
        <strain evidence="4">ATCC 25827</strain>
    </source>
</reference>
<proteinExistence type="inferred from homology"/>
<sequence length="234" mass="25584">MFIPFLRFSDNLLQMERDMKSIAVILSGCGVFDGSEIHESVLTMLALSKKNVEVHFFATDEDQPTVINHITGEVKTEKRNQMEEAARISRGKIAPLSSADANKLDALIIPGGFGAAKNLCDFAVKGSDCEINKELLSLVQQMHQQKKPLGLICIAPVMLPKLLNTSVELTIGNDKETIAHIEKMGGKHITCTVDNIVVDHANKVVTTPAYMLAQSISEAEIGINKLVEKVLEMA</sequence>
<name>A0AA86YMS8_PROST</name>
<comment type="similarity">
    <text evidence="1">Belongs to the peptidase C56 family.</text>
</comment>
<reference evidence="3 4" key="3">
    <citation type="submission" date="2008-05" db="EMBL/GenBank/DDBJ databases">
        <authorList>
            <person name="Fulton L."/>
            <person name="Clifton S."/>
            <person name="Fulton B."/>
            <person name="Xu J."/>
            <person name="Minx P."/>
            <person name="Pepin K.H."/>
            <person name="Johnson M."/>
            <person name="Thiruvilangam P."/>
            <person name="Bhonagiri V."/>
            <person name="Nash W.E."/>
            <person name="Mardis E.R."/>
            <person name="Wilson R.K."/>
        </authorList>
    </citation>
    <scope>NUCLEOTIDE SEQUENCE [LARGE SCALE GENOMIC DNA]</scope>
    <source>
        <strain evidence="3 4">ATCC 25827</strain>
    </source>
</reference>
<dbReference type="AlphaFoldDB" id="A0AA86YMS8"/>
<comment type="function">
    <text evidence="1">Displays glyoxalase activity, catalyzing the conversion of glyoxal to glycolate.</text>
</comment>
<dbReference type="PIRSF" id="PIRSF006320">
    <property type="entry name" value="Elb2"/>
    <property type="match status" value="1"/>
</dbReference>
<dbReference type="Pfam" id="PF01965">
    <property type="entry name" value="DJ-1_PfpI"/>
    <property type="match status" value="1"/>
</dbReference>
<evidence type="ECO:0000256" key="1">
    <source>
        <dbReference type="PIRNR" id="PIRNR006320"/>
    </source>
</evidence>
<dbReference type="EMBL" id="ABJD02000099">
    <property type="protein sequence ID" value="EDU60745.1"/>
    <property type="molecule type" value="Genomic_DNA"/>
</dbReference>
<dbReference type="Gene3D" id="3.40.50.880">
    <property type="match status" value="1"/>
</dbReference>
<dbReference type="SUPFAM" id="SSF52317">
    <property type="entry name" value="Class I glutamine amidotransferase-like"/>
    <property type="match status" value="1"/>
</dbReference>
<organism evidence="3 4">
    <name type="scientific">Providencia stuartii ATCC 25827</name>
    <dbReference type="NCBI Taxonomy" id="471874"/>
    <lineage>
        <taxon>Bacteria</taxon>
        <taxon>Pseudomonadati</taxon>
        <taxon>Pseudomonadota</taxon>
        <taxon>Gammaproteobacteria</taxon>
        <taxon>Enterobacterales</taxon>
        <taxon>Morganellaceae</taxon>
        <taxon>Providencia</taxon>
    </lineage>
</organism>
<comment type="catalytic activity">
    <reaction evidence="1">
        <text>glyoxal + H2O = glycolate + H(+)</text>
        <dbReference type="Rhea" id="RHEA:51672"/>
        <dbReference type="ChEBI" id="CHEBI:15377"/>
        <dbReference type="ChEBI" id="CHEBI:15378"/>
        <dbReference type="ChEBI" id="CHEBI:29805"/>
        <dbReference type="ChEBI" id="CHEBI:34779"/>
    </reaction>
</comment>
<evidence type="ECO:0000259" key="2">
    <source>
        <dbReference type="Pfam" id="PF01965"/>
    </source>
</evidence>
<dbReference type="InterPro" id="IPR026041">
    <property type="entry name" value="ElbB"/>
</dbReference>
<protein>
    <recommendedName>
        <fullName evidence="1">Glyoxalase</fullName>
    </recommendedName>
</protein>
<gene>
    <name evidence="3" type="ORF">PROSTU_01281</name>
</gene>
<dbReference type="InterPro" id="IPR002818">
    <property type="entry name" value="DJ-1/PfpI"/>
</dbReference>
<evidence type="ECO:0000313" key="3">
    <source>
        <dbReference type="EMBL" id="EDU60745.1"/>
    </source>
</evidence>
<dbReference type="GO" id="GO:0016829">
    <property type="term" value="F:lyase activity"/>
    <property type="evidence" value="ECO:0007669"/>
    <property type="project" value="UniProtKB-UniRule"/>
</dbReference>